<accession>A0A4V2F375</accession>
<dbReference type="RefSeq" id="WP_130359196.1">
    <property type="nucleotide sequence ID" value="NZ_SGXC01000002.1"/>
</dbReference>
<feature type="region of interest" description="Disordered" evidence="1">
    <location>
        <begin position="32"/>
        <end position="68"/>
    </location>
</feature>
<dbReference type="GO" id="GO:0006878">
    <property type="term" value="P:intracellular copper ion homeostasis"/>
    <property type="evidence" value="ECO:0007669"/>
    <property type="project" value="InterPro"/>
</dbReference>
<evidence type="ECO:0000256" key="2">
    <source>
        <dbReference type="SAM" id="SignalP"/>
    </source>
</evidence>
<evidence type="ECO:0000313" key="3">
    <source>
        <dbReference type="EMBL" id="RZS81414.1"/>
    </source>
</evidence>
<dbReference type="InterPro" id="IPR007939">
    <property type="entry name" value="Cu-R_B_prcur"/>
</dbReference>
<dbReference type="AlphaFoldDB" id="A0A4V2F375"/>
<dbReference type="Proteomes" id="UP000292445">
    <property type="component" value="Unassembled WGS sequence"/>
</dbReference>
<dbReference type="GO" id="GO:0005507">
    <property type="term" value="F:copper ion binding"/>
    <property type="evidence" value="ECO:0007669"/>
    <property type="project" value="InterPro"/>
</dbReference>
<dbReference type="Pfam" id="PF05275">
    <property type="entry name" value="CopB"/>
    <property type="match status" value="1"/>
</dbReference>
<feature type="signal peptide" evidence="2">
    <location>
        <begin position="1"/>
        <end position="31"/>
    </location>
</feature>
<evidence type="ECO:0000256" key="1">
    <source>
        <dbReference type="SAM" id="MobiDB-lite"/>
    </source>
</evidence>
<proteinExistence type="predicted"/>
<name>A0A4V2F375_9BURK</name>
<gene>
    <name evidence="3" type="ORF">EV675_4037</name>
</gene>
<reference evidence="3 4" key="1">
    <citation type="submission" date="2019-02" db="EMBL/GenBank/DDBJ databases">
        <title>Genomic Encyclopedia of Type Strains, Phase IV (KMG-IV): sequencing the most valuable type-strain genomes for metagenomic binning, comparative biology and taxonomic classification.</title>
        <authorList>
            <person name="Goeker M."/>
        </authorList>
    </citation>
    <scope>NUCLEOTIDE SEQUENCE [LARGE SCALE GENOMIC DNA]</scope>
    <source>
        <strain evidence="3 4">K24</strain>
    </source>
</reference>
<organism evidence="3 4">
    <name type="scientific">Pigmentiphaga kullae</name>
    <dbReference type="NCBI Taxonomy" id="151784"/>
    <lineage>
        <taxon>Bacteria</taxon>
        <taxon>Pseudomonadati</taxon>
        <taxon>Pseudomonadota</taxon>
        <taxon>Betaproteobacteria</taxon>
        <taxon>Burkholderiales</taxon>
        <taxon>Alcaligenaceae</taxon>
        <taxon>Pigmentiphaga</taxon>
    </lineage>
</organism>
<dbReference type="EMBL" id="SGXC01000002">
    <property type="protein sequence ID" value="RZS81414.1"/>
    <property type="molecule type" value="Genomic_DNA"/>
</dbReference>
<evidence type="ECO:0000313" key="4">
    <source>
        <dbReference type="Proteomes" id="UP000292445"/>
    </source>
</evidence>
<protein>
    <submittedName>
        <fullName evidence="3">Copper resistance protein B</fullName>
    </submittedName>
</protein>
<keyword evidence="2" id="KW-0732">Signal</keyword>
<sequence>MIFSIHRNTPALAAALIGLALAGAATARAQAQGMDHSHMDHSGMQGTEHSPMQGMDHSNMPGMDHSTMQNMDLAPMQSMDQAPMQGMDAAPTESRTPIPRLTDADRKAAAFDTAGHAVHDKGINSLFLLDRLEWQDARGGNALNWDFKGWIGGDTDRLWLSSEGERSGGKLHEAEVQALWGRSISPWWDAVGGVRHDFKPGSSQTWAAFGLQGMALYNFEASAMVFAGENGQTAARLKGEYDILFTNRLILQPAAEVNFFGKNDHGRGIGSGLSNTEVGVRLRYEIRREFAPYIGVTWNRTYGATADYARAHGERRSDTRFVVGVRMWF</sequence>
<dbReference type="GO" id="GO:0009279">
    <property type="term" value="C:cell outer membrane"/>
    <property type="evidence" value="ECO:0007669"/>
    <property type="project" value="InterPro"/>
</dbReference>
<feature type="chain" id="PRO_5020269943" evidence="2">
    <location>
        <begin position="32"/>
        <end position="329"/>
    </location>
</feature>
<keyword evidence="4" id="KW-1185">Reference proteome</keyword>
<comment type="caution">
    <text evidence="3">The sequence shown here is derived from an EMBL/GenBank/DDBJ whole genome shotgun (WGS) entry which is preliminary data.</text>
</comment>
<dbReference type="OrthoDB" id="9778934at2"/>